<dbReference type="InterPro" id="IPR017853">
    <property type="entry name" value="GH"/>
</dbReference>
<feature type="compositionally biased region" description="Basic residues" evidence="7">
    <location>
        <begin position="419"/>
        <end position="430"/>
    </location>
</feature>
<dbReference type="GeneID" id="106821593"/>
<dbReference type="PROSITE" id="PS01095">
    <property type="entry name" value="GH18_1"/>
    <property type="match status" value="1"/>
</dbReference>
<dbReference type="SMART" id="SM00494">
    <property type="entry name" value="ChtBD2"/>
    <property type="match status" value="1"/>
</dbReference>
<evidence type="ECO:0000256" key="4">
    <source>
        <dbReference type="ARBA" id="ARBA00023157"/>
    </source>
</evidence>
<dbReference type="InterPro" id="IPR002557">
    <property type="entry name" value="Chitin-bd_dom"/>
</dbReference>
<dbReference type="InterPro" id="IPR001579">
    <property type="entry name" value="Glyco_hydro_18_chit_AS"/>
</dbReference>
<dbReference type="SUPFAM" id="SSF51445">
    <property type="entry name" value="(Trans)glycosidases"/>
    <property type="match status" value="1"/>
</dbReference>
<dbReference type="PANTHER" id="PTHR11177:SF317">
    <property type="entry name" value="CHITINASE 12-RELATED"/>
    <property type="match status" value="1"/>
</dbReference>
<dbReference type="PANTHER" id="PTHR11177">
    <property type="entry name" value="CHITINASE"/>
    <property type="match status" value="1"/>
</dbReference>
<organism evidence="11 12">
    <name type="scientific">Priapulus caudatus</name>
    <name type="common">Priapulid worm</name>
    <dbReference type="NCBI Taxonomy" id="37621"/>
    <lineage>
        <taxon>Eukaryota</taxon>
        <taxon>Metazoa</taxon>
        <taxon>Ecdysozoa</taxon>
        <taxon>Scalidophora</taxon>
        <taxon>Priapulida</taxon>
        <taxon>Priapulimorpha</taxon>
        <taxon>Priapulimorphida</taxon>
        <taxon>Priapulidae</taxon>
        <taxon>Priapulus</taxon>
    </lineage>
</organism>
<dbReference type="SUPFAM" id="SSF57625">
    <property type="entry name" value="Invertebrate chitin-binding proteins"/>
    <property type="match status" value="1"/>
</dbReference>
<keyword evidence="4" id="KW-1015">Disulfide bond</keyword>
<dbReference type="Proteomes" id="UP000695022">
    <property type="component" value="Unplaced"/>
</dbReference>
<feature type="region of interest" description="Disordered" evidence="7">
    <location>
        <begin position="400"/>
        <end position="477"/>
    </location>
</feature>
<dbReference type="InterPro" id="IPR036508">
    <property type="entry name" value="Chitin-bd_dom_sf"/>
</dbReference>
<feature type="domain" description="GH18" evidence="10">
    <location>
        <begin position="26"/>
        <end position="400"/>
    </location>
</feature>
<evidence type="ECO:0000313" key="11">
    <source>
        <dbReference type="Proteomes" id="UP000695022"/>
    </source>
</evidence>
<keyword evidence="3 6" id="KW-0378">Hydrolase</keyword>
<feature type="chain" id="PRO_5045035206" evidence="8">
    <location>
        <begin position="26"/>
        <end position="577"/>
    </location>
</feature>
<evidence type="ECO:0000256" key="8">
    <source>
        <dbReference type="SAM" id="SignalP"/>
    </source>
</evidence>
<dbReference type="PROSITE" id="PS51910">
    <property type="entry name" value="GH18_2"/>
    <property type="match status" value="1"/>
</dbReference>
<sequence>MRMTPTMMLPTLVMCLALFAQHAAAYRIVCYYTNWSQYRQGVAKFLPKDVDPKLCTHIMYGFALFSTGPSYQLKSIEWNDEAMYEQIIALKQKNPQLKVMLAIGGYNFGPSQFSKMSSTAQGRKSFATNAIPFLRSRNMDGLDIDWEFPGETERGGSPQSKRNYPLMMQDLMAAFEDEARRTGKERLLLSAAVSIGQHNLRRGYDIDGICRNSDFLNLMAYDLHGPWESFAGHNAPLHAKEDEDGALGTINQEWGVNKYIREGCPSEKLTLGMPTYGRCVMLANAAKHDIGDPTTGQSCPPAPFTRQAGFVAYYEVCGHLKNGYTRYFNTEQKVPYAVKDRNFVSYDDPQSIRAKANFVKQKRLGGAMIWALDFDDFTGTQCGQGKYPLLTTINNVLETSTSVVPTTRPTRRPTTTRQPRTRRPRTRRTTTPRPTTTAAPPPPTTRRPRTRRPRTRRTTTPRPTTTAAPPPTTTTKIGKPDASCDVFTCKVDGFFADKRNCRQYHQCQWSGLPHEMQQRWSCVEGLIFSEEFQQCVWEFQVNDLDRLCGLCDHLGLANILFPAPIKVQYSNFPTSYV</sequence>
<dbReference type="RefSeq" id="XP_014681961.1">
    <property type="nucleotide sequence ID" value="XM_014826475.1"/>
</dbReference>
<evidence type="ECO:0000256" key="7">
    <source>
        <dbReference type="SAM" id="MobiDB-lite"/>
    </source>
</evidence>
<keyword evidence="5 6" id="KW-0326">Glycosidase</keyword>
<dbReference type="SUPFAM" id="SSF54556">
    <property type="entry name" value="Chitinase insertion domain"/>
    <property type="match status" value="1"/>
</dbReference>
<evidence type="ECO:0000256" key="2">
    <source>
        <dbReference type="ARBA" id="ARBA00022669"/>
    </source>
</evidence>
<dbReference type="SMART" id="SM00636">
    <property type="entry name" value="Glyco_18"/>
    <property type="match status" value="1"/>
</dbReference>
<feature type="compositionally biased region" description="Basic residues" evidence="7">
    <location>
        <begin position="446"/>
        <end position="459"/>
    </location>
</feature>
<dbReference type="PROSITE" id="PS50940">
    <property type="entry name" value="CHIT_BIND_II"/>
    <property type="match status" value="1"/>
</dbReference>
<reference evidence="12" key="1">
    <citation type="submission" date="2025-08" db="UniProtKB">
        <authorList>
            <consortium name="RefSeq"/>
        </authorList>
    </citation>
    <scope>IDENTIFICATION</scope>
</reference>
<dbReference type="Gene3D" id="3.20.20.80">
    <property type="entry name" value="Glycosidases"/>
    <property type="match status" value="2"/>
</dbReference>
<dbReference type="CDD" id="cd02872">
    <property type="entry name" value="GH18_chitolectin_chitotriosidase"/>
    <property type="match status" value="1"/>
</dbReference>
<protein>
    <submittedName>
        <fullName evidence="12">Chitotriosidase-1-like</fullName>
    </submittedName>
</protein>
<evidence type="ECO:0000259" key="9">
    <source>
        <dbReference type="PROSITE" id="PS50940"/>
    </source>
</evidence>
<dbReference type="Pfam" id="PF01607">
    <property type="entry name" value="CBM_14"/>
    <property type="match status" value="1"/>
</dbReference>
<feature type="compositionally biased region" description="Low complexity" evidence="7">
    <location>
        <begin position="405"/>
        <end position="418"/>
    </location>
</feature>
<keyword evidence="11" id="KW-1185">Reference proteome</keyword>
<dbReference type="InterPro" id="IPR011583">
    <property type="entry name" value="Chitinase_II/V-like_cat"/>
</dbReference>
<dbReference type="Pfam" id="PF00704">
    <property type="entry name" value="Glyco_hydro_18"/>
    <property type="match status" value="1"/>
</dbReference>
<dbReference type="InterPro" id="IPR050314">
    <property type="entry name" value="Glycosyl_Hydrlase_18"/>
</dbReference>
<name>A0ABM1FBZ0_PRICU</name>
<evidence type="ECO:0000313" key="12">
    <source>
        <dbReference type="RefSeq" id="XP_014681961.1"/>
    </source>
</evidence>
<evidence type="ECO:0000259" key="10">
    <source>
        <dbReference type="PROSITE" id="PS51910"/>
    </source>
</evidence>
<evidence type="ECO:0000256" key="1">
    <source>
        <dbReference type="ARBA" id="ARBA00009121"/>
    </source>
</evidence>
<evidence type="ECO:0000256" key="6">
    <source>
        <dbReference type="RuleBase" id="RU000489"/>
    </source>
</evidence>
<keyword evidence="2" id="KW-0147">Chitin-binding</keyword>
<dbReference type="Gene3D" id="3.10.50.10">
    <property type="match status" value="1"/>
</dbReference>
<proteinExistence type="inferred from homology"/>
<dbReference type="InterPro" id="IPR001223">
    <property type="entry name" value="Glyco_hydro18_cat"/>
</dbReference>
<gene>
    <name evidence="12" type="primary">LOC106821593</name>
</gene>
<dbReference type="InterPro" id="IPR029070">
    <property type="entry name" value="Chitinase_insertion_sf"/>
</dbReference>
<accession>A0ABM1FBZ0</accession>
<feature type="domain" description="Chitin-binding type-2" evidence="9">
    <location>
        <begin position="486"/>
        <end position="550"/>
    </location>
</feature>
<feature type="signal peptide" evidence="8">
    <location>
        <begin position="1"/>
        <end position="25"/>
    </location>
</feature>
<evidence type="ECO:0000256" key="3">
    <source>
        <dbReference type="ARBA" id="ARBA00022801"/>
    </source>
</evidence>
<comment type="similarity">
    <text evidence="1">Belongs to the glycosyl hydrolase 18 family. Chitinase class II subfamily.</text>
</comment>
<evidence type="ECO:0000256" key="5">
    <source>
        <dbReference type="ARBA" id="ARBA00023295"/>
    </source>
</evidence>
<keyword evidence="8" id="KW-0732">Signal</keyword>